<proteinExistence type="predicted"/>
<comment type="caution">
    <text evidence="1">The sequence shown here is derived from an EMBL/GenBank/DDBJ whole genome shotgun (WGS) entry which is preliminary data.</text>
</comment>
<sequence length="237" mass="28090">MKYLSCSTCNLRIMRNLLDGNSRNNYIKTNDRRSQKKKLKKAQLANLYNEIEKQILQSKLYNAKNNKTVSLNDFSRCLKKGSVRPRDERRWYFSTFHNVWLKLDCLATRFEKKVNNYTRRHNEVYAEIRSETRIKTNNYNVEMIPYMKTRDGIVKKYHKMYLIRCKTLINLEAHIQFIKSPLIDEENLVSLGFIEEDEMHEQPSPSSKQVENKEDSSATQIEKNILQLLLDGLTAVE</sequence>
<reference evidence="1 2" key="1">
    <citation type="submission" date="2017-12" db="EMBL/GenBank/DDBJ databases">
        <authorList>
            <person name="Pombert J.-F."/>
            <person name="Haag K.L."/>
            <person name="Ebert D."/>
        </authorList>
    </citation>
    <scope>NUCLEOTIDE SEQUENCE [LARGE SCALE GENOMIC DNA]</scope>
    <source>
        <strain evidence="1">IL-G-3</strain>
    </source>
</reference>
<dbReference type="EMBL" id="PITK01000190">
    <property type="protein sequence ID" value="TBU19835.1"/>
    <property type="molecule type" value="Genomic_DNA"/>
</dbReference>
<accession>A0A4Q9LZW9</accession>
<dbReference type="AlphaFoldDB" id="A0A4Q9LZW9"/>
<dbReference type="VEuPathDB" id="MicrosporidiaDB:CWI38_0190p0040"/>
<protein>
    <submittedName>
        <fullName evidence="1">Uncharacterized protein</fullName>
    </submittedName>
</protein>
<evidence type="ECO:0000313" key="2">
    <source>
        <dbReference type="Proteomes" id="UP000292282"/>
    </source>
</evidence>
<organism evidence="1 2">
    <name type="scientific">Hamiltosporidium tvaerminnensis</name>
    <dbReference type="NCBI Taxonomy" id="1176355"/>
    <lineage>
        <taxon>Eukaryota</taxon>
        <taxon>Fungi</taxon>
        <taxon>Fungi incertae sedis</taxon>
        <taxon>Microsporidia</taxon>
        <taxon>Dubosqiidae</taxon>
        <taxon>Hamiltosporidium</taxon>
    </lineage>
</organism>
<name>A0A4Q9LZW9_9MICR</name>
<gene>
    <name evidence="1" type="ORF">CWI38_0190p0040</name>
</gene>
<dbReference type="OrthoDB" id="2194416at2759"/>
<dbReference type="Proteomes" id="UP000292282">
    <property type="component" value="Unassembled WGS sequence"/>
</dbReference>
<evidence type="ECO:0000313" key="1">
    <source>
        <dbReference type="EMBL" id="TBU19835.1"/>
    </source>
</evidence>
<keyword evidence="2" id="KW-1185">Reference proteome</keyword>